<dbReference type="AlphaFoldDB" id="A0A8E7UU62"/>
<dbReference type="RefSeq" id="WP_220541821.1">
    <property type="nucleotide sequence ID" value="NZ_CP075107.1"/>
</dbReference>
<accession>A0A8E7UU62</accession>
<organism evidence="3">
    <name type="scientific">Salmonella enterica</name>
    <name type="common">Salmonella choleraesuis</name>
    <dbReference type="NCBI Taxonomy" id="28901"/>
    <lineage>
        <taxon>Bacteria</taxon>
        <taxon>Pseudomonadati</taxon>
        <taxon>Pseudomonadota</taxon>
        <taxon>Gammaproteobacteria</taxon>
        <taxon>Enterobacterales</taxon>
        <taxon>Enterobacteriaceae</taxon>
        <taxon>Salmonella</taxon>
    </lineage>
</organism>
<reference evidence="3" key="2">
    <citation type="submission" date="2021-05" db="EMBL/GenBank/DDBJ databases">
        <title>Whole genome PacBio Sequel sequence of Salmonella enterica subsp. enterica.</title>
        <authorList>
            <person name="Hoffmann M."/>
            <person name="Balkey M."/>
            <person name="Luo Y."/>
        </authorList>
    </citation>
    <scope>NUCLEOTIDE SEQUENCE</scope>
    <source>
        <strain evidence="3">CFSAN060809</strain>
    </source>
</reference>
<proteinExistence type="predicted"/>
<dbReference type="Pfam" id="PF00419">
    <property type="entry name" value="Fimbrial"/>
    <property type="match status" value="1"/>
</dbReference>
<name>A0A8E7UU62_SALER</name>
<dbReference type="InterPro" id="IPR000259">
    <property type="entry name" value="Adhesion_dom_fimbrial"/>
</dbReference>
<feature type="chain" id="PRO_5034548116" evidence="1">
    <location>
        <begin position="24"/>
        <end position="185"/>
    </location>
</feature>
<evidence type="ECO:0000259" key="2">
    <source>
        <dbReference type="Pfam" id="PF00419"/>
    </source>
</evidence>
<dbReference type="GO" id="GO:0043709">
    <property type="term" value="P:cell adhesion involved in single-species biofilm formation"/>
    <property type="evidence" value="ECO:0007669"/>
    <property type="project" value="TreeGrafter"/>
</dbReference>
<dbReference type="GO" id="GO:0009289">
    <property type="term" value="C:pilus"/>
    <property type="evidence" value="ECO:0007669"/>
    <property type="project" value="InterPro"/>
</dbReference>
<feature type="signal peptide" evidence="1">
    <location>
        <begin position="1"/>
        <end position="23"/>
    </location>
</feature>
<dbReference type="PANTHER" id="PTHR33420">
    <property type="entry name" value="FIMBRIAL SUBUNIT ELFA-RELATED"/>
    <property type="match status" value="1"/>
</dbReference>
<dbReference type="InterPro" id="IPR050263">
    <property type="entry name" value="Bact_Fimbrial_Adh_Pro"/>
</dbReference>
<feature type="domain" description="Fimbrial-type adhesion" evidence="2">
    <location>
        <begin position="32"/>
        <end position="184"/>
    </location>
</feature>
<protein>
    <submittedName>
        <fullName evidence="3">Fimbrial protein</fullName>
    </submittedName>
</protein>
<dbReference type="NCBIfam" id="NF011828">
    <property type="entry name" value="PRK15300.1"/>
    <property type="match status" value="1"/>
</dbReference>
<gene>
    <name evidence="3" type="ORF">CIC22_16995</name>
</gene>
<evidence type="ECO:0000313" key="3">
    <source>
        <dbReference type="EMBL" id="QVY98943.1"/>
    </source>
</evidence>
<evidence type="ECO:0000256" key="1">
    <source>
        <dbReference type="SAM" id="SignalP"/>
    </source>
</evidence>
<keyword evidence="1" id="KW-0732">Signal</keyword>
<dbReference type="EMBL" id="CP075107">
    <property type="protein sequence ID" value="QVY98943.1"/>
    <property type="molecule type" value="Genomic_DNA"/>
</dbReference>
<sequence length="185" mass="19395">MKLTLKILAVALAAITLSPAALADTAKDGTVHITGLIQQNACTVKTDSVLILIEVTLKDEFASIFTAAGQTAGDKGFTIDLENCDANIYSNVQARFEGTLDGTDATILKNDADAQNIGVQILDKTGDSTPVTFNDLQAWSSAVALPTEEGVTTLSMPFTARYIATAVPVGSGNVDASATFYLQYN</sequence>
<dbReference type="PANTHER" id="PTHR33420:SF12">
    <property type="entry name" value="FIMBRIN-LIKE PROTEIN FIMI-RELATED"/>
    <property type="match status" value="1"/>
</dbReference>
<reference evidence="3" key="1">
    <citation type="submission" date="2017-08" db="EMBL/GenBank/DDBJ databases">
        <authorList>
            <person name="Bell R."/>
        </authorList>
    </citation>
    <scope>NUCLEOTIDE SEQUENCE</scope>
    <source>
        <strain evidence="3">CFSAN060809</strain>
    </source>
</reference>